<evidence type="ECO:0000313" key="2">
    <source>
        <dbReference type="EMBL" id="MFD2565908.1"/>
    </source>
</evidence>
<evidence type="ECO:0008006" key="4">
    <source>
        <dbReference type="Google" id="ProtNLM"/>
    </source>
</evidence>
<organism evidence="2 3">
    <name type="scientific">Pseudotenacibaculum haliotis</name>
    <dbReference type="NCBI Taxonomy" id="1862138"/>
    <lineage>
        <taxon>Bacteria</taxon>
        <taxon>Pseudomonadati</taxon>
        <taxon>Bacteroidota</taxon>
        <taxon>Flavobacteriia</taxon>
        <taxon>Flavobacteriales</taxon>
        <taxon>Flavobacteriaceae</taxon>
        <taxon>Pseudotenacibaculum</taxon>
    </lineage>
</organism>
<gene>
    <name evidence="2" type="ORF">ACFSRZ_00915</name>
</gene>
<sequence length="43" mass="4461">MFALCIIGTTTSCSIDESDDILIPTYSTGDEGDDPVIPPKGGD</sequence>
<comment type="caution">
    <text evidence="2">The sequence shown here is derived from an EMBL/GenBank/DDBJ whole genome shotgun (WGS) entry which is preliminary data.</text>
</comment>
<reference evidence="3" key="1">
    <citation type="journal article" date="2019" name="Int. J. Syst. Evol. Microbiol.">
        <title>The Global Catalogue of Microorganisms (GCM) 10K type strain sequencing project: providing services to taxonomists for standard genome sequencing and annotation.</title>
        <authorList>
            <consortium name="The Broad Institute Genomics Platform"/>
            <consortium name="The Broad Institute Genome Sequencing Center for Infectious Disease"/>
            <person name="Wu L."/>
            <person name="Ma J."/>
        </authorList>
    </citation>
    <scope>NUCLEOTIDE SEQUENCE [LARGE SCALE GENOMIC DNA]</scope>
    <source>
        <strain evidence="3">KCTC 52127</strain>
    </source>
</reference>
<proteinExistence type="predicted"/>
<protein>
    <recommendedName>
        <fullName evidence="4">Secreted protein</fullName>
    </recommendedName>
</protein>
<name>A0ABW5LM33_9FLAO</name>
<dbReference type="RefSeq" id="WP_379664633.1">
    <property type="nucleotide sequence ID" value="NZ_JBHULH010000001.1"/>
</dbReference>
<accession>A0ABW5LM33</accession>
<evidence type="ECO:0000256" key="1">
    <source>
        <dbReference type="SAM" id="MobiDB-lite"/>
    </source>
</evidence>
<dbReference type="EMBL" id="JBHULH010000001">
    <property type="protein sequence ID" value="MFD2565908.1"/>
    <property type="molecule type" value="Genomic_DNA"/>
</dbReference>
<feature type="region of interest" description="Disordered" evidence="1">
    <location>
        <begin position="24"/>
        <end position="43"/>
    </location>
</feature>
<dbReference type="Proteomes" id="UP001597508">
    <property type="component" value="Unassembled WGS sequence"/>
</dbReference>
<keyword evidence="3" id="KW-1185">Reference proteome</keyword>
<evidence type="ECO:0000313" key="3">
    <source>
        <dbReference type="Proteomes" id="UP001597508"/>
    </source>
</evidence>